<dbReference type="SUPFAM" id="SSF54637">
    <property type="entry name" value="Thioesterase/thiol ester dehydrase-isomerase"/>
    <property type="match status" value="1"/>
</dbReference>
<evidence type="ECO:0000313" key="5">
    <source>
        <dbReference type="Proteomes" id="UP000190834"/>
    </source>
</evidence>
<dbReference type="Gene3D" id="3.10.129.10">
    <property type="entry name" value="Hotdog Thioesterase"/>
    <property type="match status" value="1"/>
</dbReference>
<dbReference type="InterPro" id="IPR006683">
    <property type="entry name" value="Thioestr_dom"/>
</dbReference>
<dbReference type="EMBL" id="FUXB01000003">
    <property type="protein sequence ID" value="SJZ57485.1"/>
    <property type="molecule type" value="Genomic_DNA"/>
</dbReference>
<dbReference type="InterPro" id="IPR029069">
    <property type="entry name" value="HotDog_dom_sf"/>
</dbReference>
<evidence type="ECO:0000256" key="1">
    <source>
        <dbReference type="ARBA" id="ARBA00008324"/>
    </source>
</evidence>
<name>A0A1T4LS23_VIBCI</name>
<organism evidence="4 5">
    <name type="scientific">Vibrio cincinnatiensis DSM 19608</name>
    <dbReference type="NCBI Taxonomy" id="1123491"/>
    <lineage>
        <taxon>Bacteria</taxon>
        <taxon>Pseudomonadati</taxon>
        <taxon>Pseudomonadota</taxon>
        <taxon>Gammaproteobacteria</taxon>
        <taxon>Vibrionales</taxon>
        <taxon>Vibrionaceae</taxon>
        <taxon>Vibrio</taxon>
    </lineage>
</organism>
<dbReference type="PANTHER" id="PTHR43240:SF5">
    <property type="entry name" value="1,4-DIHYDROXY-2-NAPHTHOYL-COA THIOESTERASE 1"/>
    <property type="match status" value="1"/>
</dbReference>
<dbReference type="STRING" id="1123491.SAMN02745782_00720"/>
<dbReference type="GO" id="GO:0061522">
    <property type="term" value="F:1,4-dihydroxy-2-naphthoyl-CoA thioesterase activity"/>
    <property type="evidence" value="ECO:0007669"/>
    <property type="project" value="TreeGrafter"/>
</dbReference>
<dbReference type="OrthoDB" id="9798208at2"/>
<comment type="similarity">
    <text evidence="1">Belongs to the thioesterase PaaI family.</text>
</comment>
<reference evidence="5" key="1">
    <citation type="submission" date="2017-02" db="EMBL/GenBank/DDBJ databases">
        <authorList>
            <person name="Varghese N."/>
            <person name="Submissions S."/>
        </authorList>
    </citation>
    <scope>NUCLEOTIDE SEQUENCE [LARGE SCALE GENOMIC DNA]</scope>
    <source>
        <strain evidence="5">DSM 19608</strain>
    </source>
</reference>
<keyword evidence="2" id="KW-0378">Hydrolase</keyword>
<dbReference type="PANTHER" id="PTHR43240">
    <property type="entry name" value="1,4-DIHYDROXY-2-NAPHTHOYL-COA THIOESTERASE 1"/>
    <property type="match status" value="1"/>
</dbReference>
<dbReference type="FunFam" id="3.10.129.10:FF:000002">
    <property type="entry name" value="1,4-dihydroxy-2-naphthoyl-CoA hydrolase"/>
    <property type="match status" value="1"/>
</dbReference>
<dbReference type="CDD" id="cd03443">
    <property type="entry name" value="PaaI_thioesterase"/>
    <property type="match status" value="1"/>
</dbReference>
<dbReference type="GO" id="GO:0005829">
    <property type="term" value="C:cytosol"/>
    <property type="evidence" value="ECO:0007669"/>
    <property type="project" value="TreeGrafter"/>
</dbReference>
<dbReference type="InterPro" id="IPR003736">
    <property type="entry name" value="PAAI_dom"/>
</dbReference>
<evidence type="ECO:0000256" key="2">
    <source>
        <dbReference type="ARBA" id="ARBA00022801"/>
    </source>
</evidence>
<evidence type="ECO:0000313" key="4">
    <source>
        <dbReference type="EMBL" id="SJZ57485.1"/>
    </source>
</evidence>
<accession>A0A1T4LS23</accession>
<gene>
    <name evidence="4" type="ORF">SAMN02745782_00720</name>
</gene>
<evidence type="ECO:0000259" key="3">
    <source>
        <dbReference type="Pfam" id="PF03061"/>
    </source>
</evidence>
<sequence>MAIWKKSISLESLNATSKNTLMEHLNIIYTEITDTTISATMPVCSFTHQPLGMLHGGASVVLAETLGSIAANFCVDETRYCVGLDINANHIRAVREGMVIGTARPIHLGVSTQVWQIEITDERERLVCTSRLTMAVKQSRSQHVAKHES</sequence>
<keyword evidence="5" id="KW-1185">Reference proteome</keyword>
<dbReference type="Proteomes" id="UP000190834">
    <property type="component" value="Unassembled WGS sequence"/>
</dbReference>
<dbReference type="GeneID" id="70582100"/>
<dbReference type="RefSeq" id="WP_078925103.1">
    <property type="nucleotide sequence ID" value="NZ_FUXB01000003.1"/>
</dbReference>
<feature type="domain" description="Thioesterase" evidence="3">
    <location>
        <begin position="52"/>
        <end position="128"/>
    </location>
</feature>
<dbReference type="AlphaFoldDB" id="A0A1T4LS23"/>
<proteinExistence type="inferred from homology"/>
<dbReference type="NCBIfam" id="TIGR00369">
    <property type="entry name" value="unchar_dom_1"/>
    <property type="match status" value="1"/>
</dbReference>
<dbReference type="Pfam" id="PF03061">
    <property type="entry name" value="4HBT"/>
    <property type="match status" value="1"/>
</dbReference>
<protein>
    <submittedName>
        <fullName evidence="4">Uncharacterized domain 1-containing protein</fullName>
    </submittedName>
</protein>